<dbReference type="EMBL" id="AP007255">
    <property type="protein sequence ID" value="BAE52951.1"/>
    <property type="molecule type" value="Genomic_DNA"/>
</dbReference>
<proteinExistence type="predicted"/>
<protein>
    <submittedName>
        <fullName evidence="2">C4-dicarboxylate transport sensor protein dctB</fullName>
    </submittedName>
</protein>
<dbReference type="Gene3D" id="3.30.450.20">
    <property type="entry name" value="PAS domain"/>
    <property type="match status" value="2"/>
</dbReference>
<name>Q2VZM4_PARM1</name>
<dbReference type="HOGENOM" id="CLU_027413_0_0_5"/>
<dbReference type="Gene3D" id="3.30.450.40">
    <property type="match status" value="1"/>
</dbReference>
<dbReference type="SUPFAM" id="SSF55781">
    <property type="entry name" value="GAF domain-like"/>
    <property type="match status" value="1"/>
</dbReference>
<dbReference type="KEGG" id="mag:amb4147"/>
<gene>
    <name evidence="2" type="ordered locus">amb4147</name>
</gene>
<dbReference type="InterPro" id="IPR029016">
    <property type="entry name" value="GAF-like_dom_sf"/>
</dbReference>
<evidence type="ECO:0000313" key="3">
    <source>
        <dbReference type="Proteomes" id="UP000007058"/>
    </source>
</evidence>
<dbReference type="RefSeq" id="WP_011386496.1">
    <property type="nucleotide sequence ID" value="NC_007626.1"/>
</dbReference>
<dbReference type="InterPro" id="IPR003018">
    <property type="entry name" value="GAF"/>
</dbReference>
<dbReference type="AlphaFoldDB" id="Q2VZM4"/>
<sequence>MNRIAAFATGHARLAWILALLVVAIGSAMAVWAVRERRDDERLSRLRIEAQRSGVELMSQTLNGNIMGSLSLLGMTDEEVRGDALGTFPPNGPRVSRLLEAVGRSHGAEGVFIVGGDGRIRSSWDMGGKPSTGLDVRFRPYFQTSMKGHDNVYAAVSLARGDRALYFATPVRAMAGRNAEAVGTVVARTTLSQVDSLLQGRSDVALLLSPQGVVFASNRPEWIGFLAGQPNPERLSAIRALKQFGAMFDRAEPSILPFAVEGGVVDLGGRRHAQAASTVTWNDPYGDWSLVLMEDLTRTVPAGESLAVGLATAALLLVFCGLGLKMLHSHHAQVLAARRLEDYAAAQAAGAERKTRRAESALLFQRARSTRELADAFLAECHRIFGALQGLIYADDGSGDGVFHLAGRFACDAATPPLLAPGEGLLGQCVAERQPRILDVSDAQAWTIRSGLGSARPAAVMMAPLLLDDAVLGVAEIAVLDPPDPLVHGQFMEMASLLALNLEIQRRHRGAVADTREALS</sequence>
<dbReference type="Pfam" id="PF13185">
    <property type="entry name" value="GAF_2"/>
    <property type="match status" value="1"/>
</dbReference>
<organism evidence="2 3">
    <name type="scientific">Paramagnetospirillum magneticum (strain ATCC 700264 / AMB-1)</name>
    <name type="common">Magnetospirillum magneticum</name>
    <dbReference type="NCBI Taxonomy" id="342108"/>
    <lineage>
        <taxon>Bacteria</taxon>
        <taxon>Pseudomonadati</taxon>
        <taxon>Pseudomonadota</taxon>
        <taxon>Alphaproteobacteria</taxon>
        <taxon>Rhodospirillales</taxon>
        <taxon>Magnetospirillaceae</taxon>
        <taxon>Paramagnetospirillum</taxon>
    </lineage>
</organism>
<accession>Q2VZM4</accession>
<evidence type="ECO:0000313" key="2">
    <source>
        <dbReference type="EMBL" id="BAE52951.1"/>
    </source>
</evidence>
<reference evidence="2 3" key="1">
    <citation type="journal article" date="2005" name="DNA Res.">
        <title>Complete genome sequence of the facultative anaerobic magnetotactic bacterium Magnetospirillum sp. strain AMB-1.</title>
        <authorList>
            <person name="Matsunaga T."/>
            <person name="Okamura Y."/>
            <person name="Fukuda Y."/>
            <person name="Wahyudi A.T."/>
            <person name="Murase Y."/>
            <person name="Takeyama H."/>
        </authorList>
    </citation>
    <scope>NUCLEOTIDE SEQUENCE [LARGE SCALE GENOMIC DNA]</scope>
    <source>
        <strain evidence="3">ATCC 700264 / AMB-1</strain>
    </source>
</reference>
<evidence type="ECO:0000259" key="1">
    <source>
        <dbReference type="Pfam" id="PF13185"/>
    </source>
</evidence>
<dbReference type="STRING" id="342108.amb4147"/>
<dbReference type="Proteomes" id="UP000007058">
    <property type="component" value="Chromosome"/>
</dbReference>
<keyword evidence="3" id="KW-1185">Reference proteome</keyword>
<feature type="domain" description="GAF" evidence="1">
    <location>
        <begin position="368"/>
        <end position="484"/>
    </location>
</feature>